<keyword evidence="3 4" id="KW-0067">ATP-binding</keyword>
<reference evidence="6 7" key="1">
    <citation type="submission" date="2019-06" db="EMBL/GenBank/DDBJ databases">
        <title>Sequencing the genomes of 1000 actinobacteria strains.</title>
        <authorList>
            <person name="Klenk H.-P."/>
        </authorList>
    </citation>
    <scope>NUCLEOTIDE SEQUENCE [LARGE SCALE GENOMIC DNA]</scope>
    <source>
        <strain evidence="6 7">DSM 45928</strain>
    </source>
</reference>
<evidence type="ECO:0000256" key="3">
    <source>
        <dbReference type="ARBA" id="ARBA00022840"/>
    </source>
</evidence>
<dbReference type="GO" id="GO:0046872">
    <property type="term" value="F:metal ion binding"/>
    <property type="evidence" value="ECO:0007669"/>
    <property type="project" value="InterPro"/>
</dbReference>
<feature type="domain" description="ATP-grasp" evidence="5">
    <location>
        <begin position="512"/>
        <end position="709"/>
    </location>
</feature>
<dbReference type="InterPro" id="IPR011761">
    <property type="entry name" value="ATP-grasp"/>
</dbReference>
<dbReference type="OrthoDB" id="24041at2"/>
<feature type="domain" description="ATP-grasp" evidence="5">
    <location>
        <begin position="129"/>
        <end position="317"/>
    </location>
</feature>
<dbReference type="AlphaFoldDB" id="A0A543AQQ5"/>
<evidence type="ECO:0000256" key="2">
    <source>
        <dbReference type="ARBA" id="ARBA00022741"/>
    </source>
</evidence>
<evidence type="ECO:0000256" key="4">
    <source>
        <dbReference type="PROSITE-ProRule" id="PRU00409"/>
    </source>
</evidence>
<protein>
    <submittedName>
        <fullName evidence="6">ATP-grasp domain-containing protein</fullName>
    </submittedName>
</protein>
<evidence type="ECO:0000259" key="5">
    <source>
        <dbReference type="PROSITE" id="PS50975"/>
    </source>
</evidence>
<dbReference type="PANTHER" id="PTHR43585:SF2">
    <property type="entry name" value="ATP-GRASP ENZYME FSQD"/>
    <property type="match status" value="1"/>
</dbReference>
<dbReference type="Pfam" id="PF13535">
    <property type="entry name" value="ATP-grasp_4"/>
    <property type="match status" value="1"/>
</dbReference>
<evidence type="ECO:0000313" key="6">
    <source>
        <dbReference type="EMBL" id="TQL74899.1"/>
    </source>
</evidence>
<dbReference type="PROSITE" id="PS50975">
    <property type="entry name" value="ATP_GRASP"/>
    <property type="match status" value="2"/>
</dbReference>
<dbReference type="Proteomes" id="UP000317043">
    <property type="component" value="Unassembled WGS sequence"/>
</dbReference>
<dbReference type="InterPro" id="IPR052032">
    <property type="entry name" value="ATP-dep_AA_Ligase"/>
</dbReference>
<dbReference type="PANTHER" id="PTHR43585">
    <property type="entry name" value="FUMIPYRROLE BIOSYNTHESIS PROTEIN C"/>
    <property type="match status" value="1"/>
</dbReference>
<gene>
    <name evidence="6" type="ORF">FB566_0389</name>
</gene>
<dbReference type="SUPFAM" id="SSF56059">
    <property type="entry name" value="Glutathione synthetase ATP-binding domain-like"/>
    <property type="match status" value="2"/>
</dbReference>
<dbReference type="RefSeq" id="WP_142034353.1">
    <property type="nucleotide sequence ID" value="NZ_JBHTGS010000002.1"/>
</dbReference>
<keyword evidence="1" id="KW-0436">Ligase</keyword>
<comment type="caution">
    <text evidence="6">The sequence shown here is derived from an EMBL/GenBank/DDBJ whole genome shotgun (WGS) entry which is preliminary data.</text>
</comment>
<dbReference type="InParanoid" id="A0A543AQQ5"/>
<dbReference type="GO" id="GO:0005524">
    <property type="term" value="F:ATP binding"/>
    <property type="evidence" value="ECO:0007669"/>
    <property type="project" value="UniProtKB-UniRule"/>
</dbReference>
<proteinExistence type="predicted"/>
<name>A0A543AQQ5_9ACTN</name>
<accession>A0A543AQQ5</accession>
<sequence>MSETTPESASLTDRPVDEPAADPVLIVQPYDVHLQAAIGLGVPVVALYHRDRRHTTIGRRLTEIIPSIDVDLDDTAAVEAALVTARDRHGVRRVAQFSDEHRMEGIAEAAEAAGLVTEPPQAYRNLNNKAAFLEVGSRAAVVHRSWCSAEQRDGRERVERTGAPWVLKPVADSGSRGIRYAEDWSRLEPHLSGDGWVLEQYLSGTEYSVETLTVAGVHHTFGITEKSTTGSPRFIERAHRFPAVLDESVEAAILATVHRFLDAAGYRNGPAHTEVLVHADGIDCIESQARMGGDRIPTLIARATGVSPEVELIRSLTPDWTPPERTPRSRAGIRFVELPYGTLRSTIGLSPDTDGLEIHAIAKPGDTLELATSSNRRHVGVIAEDADPSSRPLRAVVMAHDRPAPTLVLFGGTDEQVAQCLALGHEIVLVQAHDQLTEYQSTHCSGYVICDLGSGSNVDWAATQLAEFADLPFVSVRQYGVLFRALVCERLGLDPLAATGCSIVASDKGQLRRRVDQLGLPRPDWTPVSSDEDVRRFCMDHDGRAVLKIARGTGGVGVHTVTTDRAVSLRALRSRVDDVLPQGVSTGGFLVEEQLEGRLFSLESVWVRGVHVPLGVTTTEVSSTSSAELRHTFPGELAARHVRSAVEQTGRLFGSIGMYSGGTHVEFIISNGVPMVIDAHDRPAGGHIPELIENAFGVSSTNLALAAQTGQLTVDDARRLRTTAVSVVRFITTVTDRRVVDSARLRRAVDDTAAMADVVHVHFDVNGPLLPAELDNWTRPGYVITVAESASTAEKSADAACALLTAELLRASSVNR</sequence>
<keyword evidence="2 4" id="KW-0547">Nucleotide-binding</keyword>
<organism evidence="6 7">
    <name type="scientific">Stackebrandtia endophytica</name>
    <dbReference type="NCBI Taxonomy" id="1496996"/>
    <lineage>
        <taxon>Bacteria</taxon>
        <taxon>Bacillati</taxon>
        <taxon>Actinomycetota</taxon>
        <taxon>Actinomycetes</taxon>
        <taxon>Glycomycetales</taxon>
        <taxon>Glycomycetaceae</taxon>
        <taxon>Stackebrandtia</taxon>
    </lineage>
</organism>
<evidence type="ECO:0000313" key="7">
    <source>
        <dbReference type="Proteomes" id="UP000317043"/>
    </source>
</evidence>
<evidence type="ECO:0000256" key="1">
    <source>
        <dbReference type="ARBA" id="ARBA00022598"/>
    </source>
</evidence>
<dbReference type="Gene3D" id="3.30.470.20">
    <property type="entry name" value="ATP-grasp fold, B domain"/>
    <property type="match status" value="2"/>
</dbReference>
<dbReference type="EMBL" id="VFOW01000001">
    <property type="protein sequence ID" value="TQL74899.1"/>
    <property type="molecule type" value="Genomic_DNA"/>
</dbReference>
<keyword evidence="7" id="KW-1185">Reference proteome</keyword>
<dbReference type="GO" id="GO:0016874">
    <property type="term" value="F:ligase activity"/>
    <property type="evidence" value="ECO:0007669"/>
    <property type="project" value="UniProtKB-KW"/>
</dbReference>